<evidence type="ECO:0000313" key="8">
    <source>
        <dbReference type="Ensembl" id="ENSCMIP00000021033.1"/>
    </source>
</evidence>
<evidence type="ECO:0000256" key="2">
    <source>
        <dbReference type="ARBA" id="ARBA00009671"/>
    </source>
</evidence>
<evidence type="ECO:0000256" key="6">
    <source>
        <dbReference type="RuleBase" id="RU280814"/>
    </source>
</evidence>
<dbReference type="InParanoid" id="A0A4W3HUG8"/>
<dbReference type="Proteomes" id="UP000314986">
    <property type="component" value="Unassembled WGS sequence"/>
</dbReference>
<comment type="similarity">
    <text evidence="2 6">Belongs to the anoctamin family.</text>
</comment>
<feature type="domain" description="Anoctamin transmembrane" evidence="7">
    <location>
        <begin position="1"/>
        <end position="266"/>
    </location>
</feature>
<dbReference type="OMA" id="WITVICE"/>
<evidence type="ECO:0000313" key="9">
    <source>
        <dbReference type="Proteomes" id="UP000314986"/>
    </source>
</evidence>
<dbReference type="InterPro" id="IPR049452">
    <property type="entry name" value="Anoctamin_TM"/>
</dbReference>
<reference evidence="9" key="3">
    <citation type="journal article" date="2014" name="Nature">
        <title>Elephant shark genome provides unique insights into gnathostome evolution.</title>
        <authorList>
            <consortium name="International Elephant Shark Genome Sequencing Consortium"/>
            <person name="Venkatesh B."/>
            <person name="Lee A.P."/>
            <person name="Ravi V."/>
            <person name="Maurya A.K."/>
            <person name="Lian M.M."/>
            <person name="Swann J.B."/>
            <person name="Ohta Y."/>
            <person name="Flajnik M.F."/>
            <person name="Sutoh Y."/>
            <person name="Kasahara M."/>
            <person name="Hoon S."/>
            <person name="Gangu V."/>
            <person name="Roy S.W."/>
            <person name="Irimia M."/>
            <person name="Korzh V."/>
            <person name="Kondrychyn I."/>
            <person name="Lim Z.W."/>
            <person name="Tay B.H."/>
            <person name="Tohari S."/>
            <person name="Kong K.W."/>
            <person name="Ho S."/>
            <person name="Lorente-Galdos B."/>
            <person name="Quilez J."/>
            <person name="Marques-Bonet T."/>
            <person name="Raney B.J."/>
            <person name="Ingham P.W."/>
            <person name="Tay A."/>
            <person name="Hillier L.W."/>
            <person name="Minx P."/>
            <person name="Boehm T."/>
            <person name="Wilson R.K."/>
            <person name="Brenner S."/>
            <person name="Warren W.C."/>
        </authorList>
    </citation>
    <scope>NUCLEOTIDE SEQUENCE [LARGE SCALE GENOMIC DNA]</scope>
</reference>
<keyword evidence="9" id="KW-1185">Reference proteome</keyword>
<dbReference type="PANTHER" id="PTHR12308:SF73">
    <property type="entry name" value="ANOCTAMIN"/>
    <property type="match status" value="1"/>
</dbReference>
<comment type="subcellular location">
    <subcellularLocation>
        <location evidence="1 6">Membrane</location>
        <topology evidence="1 6">Multi-pass membrane protein</topology>
    </subcellularLocation>
</comment>
<dbReference type="GeneTree" id="ENSGT00970000196563"/>
<dbReference type="PANTHER" id="PTHR12308">
    <property type="entry name" value="ANOCTAMIN"/>
    <property type="match status" value="1"/>
</dbReference>
<accession>A0A4W3HUG8</accession>
<sequence>MTDWENYRTMTHYNDALLLKLFAFEFANNYGPLFYIAFFRKNHKDFFNSIGLPALEDSCRETNTCMSELSLQILTLMIIKPFPKYLKDLIQPWLKNIFNRLKKPKEKSSLLLSGGTKLDNDIFKEYRKPDLGDFTLVEYTEKVIQYGFQMLFAISFPLGSLFFFITILCDIHMDAKCLLKVCKRPIAFMAQDIGHWFTILDMINQIAVVTNAVIIAFTTEFGKERPLSQQLAIILVFEHVVFLVKYLLATFIPDVPQDIKLAIRREEYQREKANETLSIYLRVP</sequence>
<dbReference type="GO" id="GO:0005886">
    <property type="term" value="C:plasma membrane"/>
    <property type="evidence" value="ECO:0007669"/>
    <property type="project" value="TreeGrafter"/>
</dbReference>
<dbReference type="KEGG" id="cmk:103183270"/>
<reference evidence="9" key="1">
    <citation type="journal article" date="2006" name="Science">
        <title>Ancient noncoding elements conserved in the human genome.</title>
        <authorList>
            <person name="Venkatesh B."/>
            <person name="Kirkness E.F."/>
            <person name="Loh Y.H."/>
            <person name="Halpern A.L."/>
            <person name="Lee A.P."/>
            <person name="Johnson J."/>
            <person name="Dandona N."/>
            <person name="Viswanathan L.D."/>
            <person name="Tay A."/>
            <person name="Venter J.C."/>
            <person name="Strausberg R.L."/>
            <person name="Brenner S."/>
        </authorList>
    </citation>
    <scope>NUCLEOTIDE SEQUENCE [LARGE SCALE GENOMIC DNA]</scope>
</reference>
<dbReference type="InterPro" id="IPR007632">
    <property type="entry name" value="Anoctamin"/>
</dbReference>
<name>A0A4W3HUG8_CALMI</name>
<evidence type="ECO:0000256" key="3">
    <source>
        <dbReference type="ARBA" id="ARBA00022692"/>
    </source>
</evidence>
<reference evidence="8" key="5">
    <citation type="submission" date="2025-09" db="UniProtKB">
        <authorList>
            <consortium name="Ensembl"/>
        </authorList>
    </citation>
    <scope>IDENTIFICATION</scope>
</reference>
<dbReference type="Ensembl" id="ENSCMIT00000021416.1">
    <property type="protein sequence ID" value="ENSCMIP00000021033.1"/>
    <property type="gene ID" value="ENSCMIG00000009653.1"/>
</dbReference>
<dbReference type="GeneID" id="103183270"/>
<keyword evidence="4 6" id="KW-1133">Transmembrane helix</keyword>
<gene>
    <name evidence="8" type="primary">LOC103183270</name>
</gene>
<keyword evidence="3 6" id="KW-0812">Transmembrane</keyword>
<comment type="caution">
    <text evidence="6">Lacks conserved residue(s) required for the propagation of feature annotation.</text>
</comment>
<evidence type="ECO:0000256" key="1">
    <source>
        <dbReference type="ARBA" id="ARBA00004141"/>
    </source>
</evidence>
<feature type="transmembrane region" description="Helical" evidence="6">
    <location>
        <begin position="151"/>
        <end position="173"/>
    </location>
</feature>
<protein>
    <recommendedName>
        <fullName evidence="6">Anoctamin</fullName>
    </recommendedName>
</protein>
<evidence type="ECO:0000256" key="4">
    <source>
        <dbReference type="ARBA" id="ARBA00022989"/>
    </source>
</evidence>
<reference evidence="8" key="4">
    <citation type="submission" date="2025-08" db="UniProtKB">
        <authorList>
            <consortium name="Ensembl"/>
        </authorList>
    </citation>
    <scope>IDENTIFICATION</scope>
</reference>
<keyword evidence="5 6" id="KW-0472">Membrane</keyword>
<dbReference type="OrthoDB" id="9945795at2759"/>
<dbReference type="AlphaFoldDB" id="A0A4W3HUG8"/>
<proteinExistence type="inferred from homology"/>
<dbReference type="Pfam" id="PF04547">
    <property type="entry name" value="Anoctamin"/>
    <property type="match status" value="1"/>
</dbReference>
<evidence type="ECO:0000259" key="7">
    <source>
        <dbReference type="Pfam" id="PF04547"/>
    </source>
</evidence>
<feature type="transmembrane region" description="Helical" evidence="6">
    <location>
        <begin position="193"/>
        <end position="219"/>
    </location>
</feature>
<dbReference type="RefSeq" id="XP_042190322.1">
    <property type="nucleotide sequence ID" value="XM_042334388.1"/>
</dbReference>
<organism evidence="8 9">
    <name type="scientific">Callorhinchus milii</name>
    <name type="common">Ghost shark</name>
    <dbReference type="NCBI Taxonomy" id="7868"/>
    <lineage>
        <taxon>Eukaryota</taxon>
        <taxon>Metazoa</taxon>
        <taxon>Chordata</taxon>
        <taxon>Craniata</taxon>
        <taxon>Vertebrata</taxon>
        <taxon>Chondrichthyes</taxon>
        <taxon>Holocephali</taxon>
        <taxon>Chimaeriformes</taxon>
        <taxon>Callorhinchidae</taxon>
        <taxon>Callorhinchus</taxon>
    </lineage>
</organism>
<feature type="transmembrane region" description="Helical" evidence="6">
    <location>
        <begin position="231"/>
        <end position="252"/>
    </location>
</feature>
<reference evidence="9" key="2">
    <citation type="journal article" date="2007" name="PLoS Biol.">
        <title>Survey sequencing and comparative analysis of the elephant shark (Callorhinchus milii) genome.</title>
        <authorList>
            <person name="Venkatesh B."/>
            <person name="Kirkness E.F."/>
            <person name="Loh Y.H."/>
            <person name="Halpern A.L."/>
            <person name="Lee A.P."/>
            <person name="Johnson J."/>
            <person name="Dandona N."/>
            <person name="Viswanathan L.D."/>
            <person name="Tay A."/>
            <person name="Venter J.C."/>
            <person name="Strausberg R.L."/>
            <person name="Brenner S."/>
        </authorList>
    </citation>
    <scope>NUCLEOTIDE SEQUENCE [LARGE SCALE GENOMIC DNA]</scope>
</reference>
<evidence type="ECO:0000256" key="5">
    <source>
        <dbReference type="ARBA" id="ARBA00023136"/>
    </source>
</evidence>
<dbReference type="GO" id="GO:0005254">
    <property type="term" value="F:chloride channel activity"/>
    <property type="evidence" value="ECO:0007669"/>
    <property type="project" value="TreeGrafter"/>
</dbReference>